<gene>
    <name evidence="3" type="ORF">Pla110_09240</name>
</gene>
<dbReference type="KEGG" id="plon:Pla110_09240"/>
<keyword evidence="2" id="KW-0732">Signal</keyword>
<dbReference type="RefSeq" id="WP_144993649.1">
    <property type="nucleotide sequence ID" value="NZ_CP036281.1"/>
</dbReference>
<proteinExistence type="predicted"/>
<keyword evidence="4" id="KW-1185">Reference proteome</keyword>
<sequence length="289" mass="31755" precursor="true">MNATRFASCLIFVVSIPLCLVNASAQEFTDGETPATVSSASGTLKKNESLLKAPVKIEIKADRTVEEAIRDMAEAAGLTMELEGLDQKILASVYSTSVNQSFTIDAENFQVALNDFARMLLRNYEGDLNIEAVYRRTFLAVPTGKGMLIANPLVRMSSPCEQVTKIYALAELNVDNTSEESALHTSQLTELLKSHIPVYWRTIGFSGQSTHPLEHTFMTHQLNESESEAFEALHIASSITYLQVPKVLVIKAPRSVHYEITQLLEEIKESTEKNPSAPELLGGHGGSPR</sequence>
<dbReference type="EMBL" id="CP036281">
    <property type="protein sequence ID" value="QDU79219.1"/>
    <property type="molecule type" value="Genomic_DNA"/>
</dbReference>
<evidence type="ECO:0000256" key="2">
    <source>
        <dbReference type="SAM" id="SignalP"/>
    </source>
</evidence>
<dbReference type="AlphaFoldDB" id="A0A518CJ09"/>
<feature type="region of interest" description="Disordered" evidence="1">
    <location>
        <begin position="269"/>
        <end position="289"/>
    </location>
</feature>
<reference evidence="3 4" key="1">
    <citation type="submission" date="2019-02" db="EMBL/GenBank/DDBJ databases">
        <title>Deep-cultivation of Planctomycetes and their phenomic and genomic characterization uncovers novel biology.</title>
        <authorList>
            <person name="Wiegand S."/>
            <person name="Jogler M."/>
            <person name="Boedeker C."/>
            <person name="Pinto D."/>
            <person name="Vollmers J."/>
            <person name="Rivas-Marin E."/>
            <person name="Kohn T."/>
            <person name="Peeters S.H."/>
            <person name="Heuer A."/>
            <person name="Rast P."/>
            <person name="Oberbeckmann S."/>
            <person name="Bunk B."/>
            <person name="Jeske O."/>
            <person name="Meyerdierks A."/>
            <person name="Storesund J.E."/>
            <person name="Kallscheuer N."/>
            <person name="Luecker S."/>
            <person name="Lage O.M."/>
            <person name="Pohl T."/>
            <person name="Merkel B.J."/>
            <person name="Hornburger P."/>
            <person name="Mueller R.-W."/>
            <person name="Bruemmer F."/>
            <person name="Labrenz M."/>
            <person name="Spormann A.M."/>
            <person name="Op den Camp H."/>
            <person name="Overmann J."/>
            <person name="Amann R."/>
            <person name="Jetten M.S.M."/>
            <person name="Mascher T."/>
            <person name="Medema M.H."/>
            <person name="Devos D.P."/>
            <person name="Kaster A.-K."/>
            <person name="Ovreas L."/>
            <person name="Rohde M."/>
            <person name="Galperin M.Y."/>
            <person name="Jogler C."/>
        </authorList>
    </citation>
    <scope>NUCLEOTIDE SEQUENCE [LARGE SCALE GENOMIC DNA]</scope>
    <source>
        <strain evidence="3 4">Pla110</strain>
    </source>
</reference>
<protein>
    <submittedName>
        <fullName evidence="3">Uncharacterized protein</fullName>
    </submittedName>
</protein>
<evidence type="ECO:0000313" key="3">
    <source>
        <dbReference type="EMBL" id="QDU79219.1"/>
    </source>
</evidence>
<dbReference type="Proteomes" id="UP000317178">
    <property type="component" value="Chromosome"/>
</dbReference>
<organism evidence="3 4">
    <name type="scientific">Polystyrenella longa</name>
    <dbReference type="NCBI Taxonomy" id="2528007"/>
    <lineage>
        <taxon>Bacteria</taxon>
        <taxon>Pseudomonadati</taxon>
        <taxon>Planctomycetota</taxon>
        <taxon>Planctomycetia</taxon>
        <taxon>Planctomycetales</taxon>
        <taxon>Planctomycetaceae</taxon>
        <taxon>Polystyrenella</taxon>
    </lineage>
</organism>
<evidence type="ECO:0000313" key="4">
    <source>
        <dbReference type="Proteomes" id="UP000317178"/>
    </source>
</evidence>
<accession>A0A518CJ09</accession>
<feature type="chain" id="PRO_5022138350" evidence="2">
    <location>
        <begin position="26"/>
        <end position="289"/>
    </location>
</feature>
<name>A0A518CJ09_9PLAN</name>
<evidence type="ECO:0000256" key="1">
    <source>
        <dbReference type="SAM" id="MobiDB-lite"/>
    </source>
</evidence>
<feature type="signal peptide" evidence="2">
    <location>
        <begin position="1"/>
        <end position="25"/>
    </location>
</feature>